<evidence type="ECO:0000256" key="1">
    <source>
        <dbReference type="ARBA" id="ARBA00022603"/>
    </source>
</evidence>
<feature type="domain" description="Methyltransferase type 11" evidence="4">
    <location>
        <begin position="33"/>
        <end position="123"/>
    </location>
</feature>
<dbReference type="AlphaFoldDB" id="A0A7X0C426"/>
<proteinExistence type="predicted"/>
<dbReference type="CDD" id="cd02440">
    <property type="entry name" value="AdoMet_MTases"/>
    <property type="match status" value="1"/>
</dbReference>
<evidence type="ECO:0000256" key="2">
    <source>
        <dbReference type="ARBA" id="ARBA00022679"/>
    </source>
</evidence>
<dbReference type="GO" id="GO:0032259">
    <property type="term" value="P:methylation"/>
    <property type="evidence" value="ECO:0007669"/>
    <property type="project" value="UniProtKB-KW"/>
</dbReference>
<keyword evidence="6" id="KW-1185">Reference proteome</keyword>
<dbReference type="InterPro" id="IPR013216">
    <property type="entry name" value="Methyltransf_11"/>
</dbReference>
<dbReference type="PANTHER" id="PTHR43464">
    <property type="entry name" value="METHYLTRANSFERASE"/>
    <property type="match status" value="1"/>
</dbReference>
<evidence type="ECO:0000313" key="6">
    <source>
        <dbReference type="Proteomes" id="UP000583800"/>
    </source>
</evidence>
<name>A0A7X0C426_9ACTN</name>
<dbReference type="GO" id="GO:0008757">
    <property type="term" value="F:S-adenosylmethionine-dependent methyltransferase activity"/>
    <property type="evidence" value="ECO:0007669"/>
    <property type="project" value="InterPro"/>
</dbReference>
<dbReference type="PANTHER" id="PTHR43464:SF19">
    <property type="entry name" value="UBIQUINONE BIOSYNTHESIS O-METHYLTRANSFERASE, MITOCHONDRIAL"/>
    <property type="match status" value="1"/>
</dbReference>
<evidence type="ECO:0000256" key="3">
    <source>
        <dbReference type="ARBA" id="ARBA00022691"/>
    </source>
</evidence>
<keyword evidence="2 5" id="KW-0808">Transferase</keyword>
<evidence type="ECO:0000259" key="4">
    <source>
        <dbReference type="Pfam" id="PF08241"/>
    </source>
</evidence>
<evidence type="ECO:0000313" key="5">
    <source>
        <dbReference type="EMBL" id="MBB6348129.1"/>
    </source>
</evidence>
<accession>A0A7X0C426</accession>
<dbReference type="Pfam" id="PF08241">
    <property type="entry name" value="Methyltransf_11"/>
    <property type="match status" value="1"/>
</dbReference>
<dbReference type="InterPro" id="IPR029063">
    <property type="entry name" value="SAM-dependent_MTases_sf"/>
</dbReference>
<gene>
    <name evidence="5" type="ORF">FHU36_004674</name>
</gene>
<dbReference type="RefSeq" id="WP_185085950.1">
    <property type="nucleotide sequence ID" value="NZ_JACHJB010000002.1"/>
</dbReference>
<comment type="caution">
    <text evidence="5">The sequence shown here is derived from an EMBL/GenBank/DDBJ whole genome shotgun (WGS) entry which is preliminary data.</text>
</comment>
<dbReference type="Proteomes" id="UP000583800">
    <property type="component" value="Unassembled WGS sequence"/>
</dbReference>
<keyword evidence="1 5" id="KW-0489">Methyltransferase</keyword>
<dbReference type="EMBL" id="JACHJB010000002">
    <property type="protein sequence ID" value="MBB6348129.1"/>
    <property type="molecule type" value="Genomic_DNA"/>
</dbReference>
<dbReference type="Gene3D" id="3.40.50.150">
    <property type="entry name" value="Vaccinia Virus protein VP39"/>
    <property type="match status" value="1"/>
</dbReference>
<protein>
    <submittedName>
        <fullName evidence="5">SAM-dependent methyltransferase</fullName>
    </submittedName>
</protein>
<dbReference type="SUPFAM" id="SSF53335">
    <property type="entry name" value="S-adenosyl-L-methionine-dependent methyltransferases"/>
    <property type="match status" value="1"/>
</dbReference>
<organism evidence="5 6">
    <name type="scientific">Nonomuraea muscovyensis</name>
    <dbReference type="NCBI Taxonomy" id="1124761"/>
    <lineage>
        <taxon>Bacteria</taxon>
        <taxon>Bacillati</taxon>
        <taxon>Actinomycetota</taxon>
        <taxon>Actinomycetes</taxon>
        <taxon>Streptosporangiales</taxon>
        <taxon>Streptosporangiaceae</taxon>
        <taxon>Nonomuraea</taxon>
    </lineage>
</organism>
<reference evidence="5 6" key="1">
    <citation type="submission" date="2020-08" db="EMBL/GenBank/DDBJ databases">
        <title>Sequencing the genomes of 1000 actinobacteria strains.</title>
        <authorList>
            <person name="Klenk H.-P."/>
        </authorList>
    </citation>
    <scope>NUCLEOTIDE SEQUENCE [LARGE SCALE GENOMIC DNA]</scope>
    <source>
        <strain evidence="5 6">DSM 45913</strain>
    </source>
</reference>
<sequence length="205" mass="22311">MSASRDTTARWNHNIHYHPLILGAVPAGARDALDVGCGEGMLARALRRTVPRVVGIDPDPDGIELARSHGDDVEYVLGDFLAHPFAPESFDMVTAVATLHHLDAAAALDRVRELLRPGGRLVVVGLARGGGPAGLPYELAGLVAHRWHTLTRPYWEHPSPVAAPAQTYAAMRELARRTLPGARFRRHALWRYSLCWTKSGEGVLG</sequence>
<keyword evidence="3" id="KW-0949">S-adenosyl-L-methionine</keyword>